<dbReference type="EMBL" id="FOWC01000002">
    <property type="protein sequence ID" value="SFO60451.1"/>
    <property type="molecule type" value="Genomic_DNA"/>
</dbReference>
<sequence length="164" mass="18268">MTGTAVCEKCHRPLKDEVSRRRRYGPVCFRREFGPSAPKPRGGTTIPAAARPVDHHPVDPDQIPLPLEVRTVDAETRKAAIDAVARHALFRKLDYAVSVGDILWEDYPDLGEFQWDSVLERILAIAKSVRPTDEEYRAAYEHLADAVSANDDSHPAATVQEGQN</sequence>
<accession>A0A1I5IJY7</accession>
<gene>
    <name evidence="1" type="ORF">SAMN05421854_102497</name>
</gene>
<proteinExistence type="predicted"/>
<protein>
    <submittedName>
        <fullName evidence="1">Uncharacterized protein</fullName>
    </submittedName>
</protein>
<reference evidence="1 2" key="1">
    <citation type="submission" date="2016-10" db="EMBL/GenBank/DDBJ databases">
        <authorList>
            <person name="de Groot N.N."/>
        </authorList>
    </citation>
    <scope>NUCLEOTIDE SEQUENCE [LARGE SCALE GENOMIC DNA]</scope>
    <source>
        <strain evidence="1 2">DSM 44637</strain>
    </source>
</reference>
<dbReference type="AlphaFoldDB" id="A0A1I5IJY7"/>
<name>A0A1I5IJY7_9PSEU</name>
<dbReference type="Pfam" id="PF19474">
    <property type="entry name" value="DUF6011"/>
    <property type="match status" value="1"/>
</dbReference>
<evidence type="ECO:0000313" key="1">
    <source>
        <dbReference type="EMBL" id="SFO60451.1"/>
    </source>
</evidence>
<dbReference type="Proteomes" id="UP000199137">
    <property type="component" value="Unassembled WGS sequence"/>
</dbReference>
<dbReference type="RefSeq" id="WP_143132407.1">
    <property type="nucleotide sequence ID" value="NZ_FOWC01000002.1"/>
</dbReference>
<dbReference type="OrthoDB" id="3482161at2"/>
<dbReference type="InterPro" id="IPR046053">
    <property type="entry name" value="DUF6011"/>
</dbReference>
<organism evidence="1 2">
    <name type="scientific">Amycolatopsis rubida</name>
    <dbReference type="NCBI Taxonomy" id="112413"/>
    <lineage>
        <taxon>Bacteria</taxon>
        <taxon>Bacillati</taxon>
        <taxon>Actinomycetota</taxon>
        <taxon>Actinomycetes</taxon>
        <taxon>Pseudonocardiales</taxon>
        <taxon>Pseudonocardiaceae</taxon>
        <taxon>Amycolatopsis</taxon>
    </lineage>
</organism>
<dbReference type="STRING" id="112413.SAMN05421854_102497"/>
<evidence type="ECO:0000313" key="2">
    <source>
        <dbReference type="Proteomes" id="UP000199137"/>
    </source>
</evidence>